<evidence type="ECO:0000313" key="1">
    <source>
        <dbReference type="EMBL" id="QHU21774.1"/>
    </source>
</evidence>
<reference evidence="1" key="1">
    <citation type="journal article" date="2020" name="Nature">
        <title>Giant virus diversity and host interactions through global metagenomics.</title>
        <authorList>
            <person name="Schulz F."/>
            <person name="Roux S."/>
            <person name="Paez-Espino D."/>
            <person name="Jungbluth S."/>
            <person name="Walsh D.A."/>
            <person name="Denef V.J."/>
            <person name="McMahon K.D."/>
            <person name="Konstantinidis K.T."/>
            <person name="Eloe-Fadrosh E.A."/>
            <person name="Kyrpides N.C."/>
            <person name="Woyke T."/>
        </authorList>
    </citation>
    <scope>NUCLEOTIDE SEQUENCE</scope>
    <source>
        <strain evidence="1">GVMAG-S-3300013286-35</strain>
    </source>
</reference>
<accession>A0A6C0KZ24</accession>
<name>A0A6C0KZ24_9ZZZZ</name>
<organism evidence="1">
    <name type="scientific">viral metagenome</name>
    <dbReference type="NCBI Taxonomy" id="1070528"/>
    <lineage>
        <taxon>unclassified sequences</taxon>
        <taxon>metagenomes</taxon>
        <taxon>organismal metagenomes</taxon>
    </lineage>
</organism>
<dbReference type="EMBL" id="MN740992">
    <property type="protein sequence ID" value="QHU21774.1"/>
    <property type="molecule type" value="Genomic_DNA"/>
</dbReference>
<sequence length="967" mass="104426">MSLIQNLEIDTLRLRNLLVRNPDNTPIPAKYQLYSNGDGRTYWSTGYDNQQFINLSSQVSVNTANFANVIRIASTSIAGALNSTISTVYGFSTFAQNLSTFSAATAYTDQQIQLLGCEIVINLSTYYVSKDDLGVASTSIYTALASTSDGLTSSINILSSQNASTLLVISSITDVNIGQLQALSTYTVSTFGGVFAIESTNYGILATTIDGQKIYFDGQISVLSSNVGAQAQITNGTTSTLAAATSTLSTAIAVGDISTLRLANIYTSTTQIQTLSTTNSLISSMRSTVEGELTSTIIPISTSLGSTTVGLVRDFQQLSTVAISTIITISSNINILLSTGLIANIYQTFTELEIYSYNVLNNVITSSNTFLISTVSTLEYEYISTLNFINTSTYNFLVANAYLSSISTVVPLTLSSMNAVVASTVSTFNSTILGNSITFSTIITQDISTFSSNIFTITSSYLSTVSSYLKVISVQTASSIIILEDFSNSTISAIVQLTNVNISTISSQFYTQFDTAPSIILYNIHNVSTLTNTRPITALSSLKASVANLDVSKYQNFYVLLSDLSNDVYYGLTYSTNTNALINRDIEVRIDIMSSYSNQFFVFDTDHLSHWLNRSTIYNPKSFSYLTNDASFIVPTPDTTQQVYISTFVGAYILNLRLSRDSMYLKSVYTYPYIYSNLILSTITLPTNVQSADPNPGGYTPTNYNLMYSGSGIQMTWRTNDLNMPLGVKFVGTDIAGSTIISWSGPYSSGLLSANVKAPPAPSPFATYSSIYVGIYPNSPYKNATTDGNLQAGNMVFATSTFGKPLGIVSPTLNTKITVYNPGTVSNYLQVASLWVTNMYKENVITDKFNTYASLISTSSYPFLGNYADNGPQKAFDSNPATYFYGGNGPGNLDQNAFMAATMSTLISTYTSSVFISTIELTGSGNIPLTGMKLKIENTNLPAPFTNGMFFSTMNITGTNSQIFTLA</sequence>
<dbReference type="AlphaFoldDB" id="A0A6C0KZ24"/>
<protein>
    <submittedName>
        <fullName evidence="1">Uncharacterized protein</fullName>
    </submittedName>
</protein>
<proteinExistence type="predicted"/>